<sequence length="201" mass="20991">MTSSLNPPGWYPDPAGAAGSRYWDGHNWGAFVPPGGVYEPSAGTHDPATESGGKASVLTVAQGISLLLLGLVFGYFHAGLLPNVPTRRANAPELVDTIWRTYFLVTPTLCVVSLILGILCLARPEAHPKYSVIAGTAWILTGLAGCYLGFLSVGNGDDMGTPTTYLFSGFASACAGAVITALSVGVLVRKRSSQLSTIVDY</sequence>
<evidence type="ECO:0000256" key="1">
    <source>
        <dbReference type="SAM" id="Phobius"/>
    </source>
</evidence>
<feature type="transmembrane region" description="Helical" evidence="1">
    <location>
        <begin position="165"/>
        <end position="188"/>
    </location>
</feature>
<dbReference type="Proteomes" id="UP000465240">
    <property type="component" value="Unassembled WGS sequence"/>
</dbReference>
<feature type="transmembrane region" description="Helical" evidence="1">
    <location>
        <begin position="57"/>
        <end position="78"/>
    </location>
</feature>
<dbReference type="EMBL" id="JAUFSA010000001">
    <property type="protein sequence ID" value="MDP7737026.1"/>
    <property type="molecule type" value="Genomic_DNA"/>
</dbReference>
<reference evidence="3 5" key="1">
    <citation type="journal article" date="2019" name="Emerg. Microbes Infect.">
        <title>Comprehensive subspecies identification of 175 nontuberculous mycobacteria species based on 7547 genomic profiles.</title>
        <authorList>
            <person name="Matsumoto Y."/>
            <person name="Kinjo T."/>
            <person name="Motooka D."/>
            <person name="Nabeya D."/>
            <person name="Jung N."/>
            <person name="Uechi K."/>
            <person name="Horii T."/>
            <person name="Iida T."/>
            <person name="Fujita J."/>
            <person name="Nakamura S."/>
        </authorList>
    </citation>
    <scope>NUCLEOTIDE SEQUENCE [LARGE SCALE GENOMIC DNA]</scope>
    <source>
        <strain evidence="3 5">JCM 18565</strain>
    </source>
</reference>
<dbReference type="Proteomes" id="UP001229081">
    <property type="component" value="Unassembled WGS sequence"/>
</dbReference>
<dbReference type="InterPro" id="IPR018929">
    <property type="entry name" value="DUF2510"/>
</dbReference>
<keyword evidence="1" id="KW-1133">Transmembrane helix</keyword>
<feature type="transmembrane region" description="Helical" evidence="1">
    <location>
        <begin position="98"/>
        <end position="120"/>
    </location>
</feature>
<accession>A0AAJ1W3V7</accession>
<evidence type="ECO:0000313" key="3">
    <source>
        <dbReference type="EMBL" id="GFG77198.1"/>
    </source>
</evidence>
<feature type="domain" description="DUF2510" evidence="2">
    <location>
        <begin position="8"/>
        <end position="34"/>
    </location>
</feature>
<evidence type="ECO:0000313" key="6">
    <source>
        <dbReference type="Proteomes" id="UP001229081"/>
    </source>
</evidence>
<dbReference type="RefSeq" id="WP_082977959.1">
    <property type="nucleotide sequence ID" value="NZ_BLKX01000001.1"/>
</dbReference>
<keyword evidence="1" id="KW-0812">Transmembrane</keyword>
<evidence type="ECO:0000313" key="5">
    <source>
        <dbReference type="Proteomes" id="UP000465240"/>
    </source>
</evidence>
<keyword evidence="1" id="KW-0472">Membrane</keyword>
<dbReference type="AlphaFoldDB" id="A0AAJ1W3V7"/>
<dbReference type="Pfam" id="PF10708">
    <property type="entry name" value="DUF2510"/>
    <property type="match status" value="1"/>
</dbReference>
<protein>
    <submittedName>
        <fullName evidence="4">DUF2510 domain-containing protein</fullName>
    </submittedName>
</protein>
<gene>
    <name evidence="3" type="ORF">MPRG_04740</name>
    <name evidence="4" type="ORF">QXL92_19985</name>
</gene>
<organism evidence="4 6">
    <name type="scientific">Mycobacterium paragordonae</name>
    <dbReference type="NCBI Taxonomy" id="1389713"/>
    <lineage>
        <taxon>Bacteria</taxon>
        <taxon>Bacillati</taxon>
        <taxon>Actinomycetota</taxon>
        <taxon>Actinomycetes</taxon>
        <taxon>Mycobacteriales</taxon>
        <taxon>Mycobacteriaceae</taxon>
        <taxon>Mycobacterium</taxon>
    </lineage>
</organism>
<feature type="transmembrane region" description="Helical" evidence="1">
    <location>
        <begin position="132"/>
        <end position="153"/>
    </location>
</feature>
<comment type="caution">
    <text evidence="4">The sequence shown here is derived from an EMBL/GenBank/DDBJ whole genome shotgun (WGS) entry which is preliminary data.</text>
</comment>
<dbReference type="KEGG" id="mpag:C0J29_04965"/>
<proteinExistence type="predicted"/>
<reference evidence="4" key="3">
    <citation type="submission" date="2023-06" db="EMBL/GenBank/DDBJ databases">
        <title>Identification of two novel mycobacterium reveal diversities and complexities of Mycobacterium gordonae clade.</title>
        <authorList>
            <person name="Matsumoto Y."/>
            <person name="Nakamura S."/>
            <person name="Motooka D."/>
            <person name="Fukushima K."/>
        </authorList>
    </citation>
    <scope>NUCLEOTIDE SEQUENCE</scope>
    <source>
        <strain evidence="4">TY812</strain>
    </source>
</reference>
<evidence type="ECO:0000259" key="2">
    <source>
        <dbReference type="Pfam" id="PF10708"/>
    </source>
</evidence>
<reference evidence="3" key="2">
    <citation type="submission" date="2020-02" db="EMBL/GenBank/DDBJ databases">
        <authorList>
            <person name="Matsumoto Y."/>
            <person name="Kinjo T."/>
            <person name="Motooka D."/>
            <person name="Nabeya D."/>
            <person name="Jung N."/>
            <person name="Uechi K."/>
            <person name="Horii T."/>
            <person name="Iida T."/>
            <person name="Fujita J."/>
            <person name="Nakamura S."/>
        </authorList>
    </citation>
    <scope>NUCLEOTIDE SEQUENCE</scope>
    <source>
        <strain evidence="3">JCM 18565</strain>
    </source>
</reference>
<evidence type="ECO:0000313" key="4">
    <source>
        <dbReference type="EMBL" id="MDP7737026.1"/>
    </source>
</evidence>
<keyword evidence="5" id="KW-1185">Reference proteome</keyword>
<name>A0AAJ1W3V7_9MYCO</name>
<dbReference type="EMBL" id="BLKX01000001">
    <property type="protein sequence ID" value="GFG77198.1"/>
    <property type="molecule type" value="Genomic_DNA"/>
</dbReference>